<dbReference type="AlphaFoldDB" id="B8C0Y4"/>
<sequence>MEAFKPFAPSPGKMKYQVLGPSFGRMKCGVNEPVCVATLFITFLLVVTILLLTLKLVGIIIGDMIGYFWNRTKAVTNFFSLCLRRFFLWHLHHLSQHPTLQQKSMVMFPSTTNRIMRLWSSLFTPASSILSPQNKLLCDCTIFEEYTSMNVPPMISCYVGTVGEYFSADAYSTNAVHVPLKERVLQFTHQQIRVIPSIANPRCYGCRRHRAVCTCPLVSPALPSANEYERGVVVASDTPRTIMEIAPPPVPSEVAHVGVLEGSNANGDAVPLTIHVSSPFGDDVSIISDGDGGDNGGENAPIHSLHGVVDTLPTQDDEVILTDSSPMLNPPFKRARVAVADEIENEDVLVHHRRRRRRRAIPSVQQPPTVLFSSQLMTLVPIAWMNEEHDFRCRRPILRRSMKRRLDHISCDDSPVNPAHLKRRKVVADEIENEDVLVHHRRRRRRRAIPSVQQPPTVLFSSQLMTLVPIAWMNEEHDFRCRRPILRRSMKRRLDHISCDDSPVNPAHLKRRKVVADEIENEDVLVHHRRRRRRRAIPSVQQPPTVLFSSQLMTLVPIAWMNEEHDFRCRRPILRRSMKRRLDHISCDDSPVNPAHLKRRKVAATRPRPRRHRQAKRQEKVPLFPSQVLITNIIDVGAAQDLASLANDKISISSSSLNNGLVYSAGAASPLPSFEEENVRVPPQNEAAIAVDIAENEDVQFDNDDRVDLLDAGNDVITIDKVEQQNGGGVVLPTTCTRRKTEVERLCTDLDGSYWRAPSQLRRGLDCTLDGGYWEPPVGRRVSIRPT</sequence>
<dbReference type="Proteomes" id="UP000001449">
    <property type="component" value="Chromosome 4"/>
</dbReference>
<evidence type="ECO:0000256" key="1">
    <source>
        <dbReference type="SAM" id="Phobius"/>
    </source>
</evidence>
<dbReference type="KEGG" id="tps:THAPSDRAFT_4108"/>
<dbReference type="RefSeq" id="XP_002289150.1">
    <property type="nucleotide sequence ID" value="XM_002289114.1"/>
</dbReference>
<proteinExistence type="predicted"/>
<dbReference type="EMBL" id="CM000641">
    <property type="protein sequence ID" value="EED92687.1"/>
    <property type="molecule type" value="Genomic_DNA"/>
</dbReference>
<keyword evidence="3" id="KW-1185">Reference proteome</keyword>
<evidence type="ECO:0000313" key="3">
    <source>
        <dbReference type="Proteomes" id="UP000001449"/>
    </source>
</evidence>
<protein>
    <submittedName>
        <fullName evidence="2">Uncharacterized protein</fullName>
    </submittedName>
</protein>
<name>B8C0Y4_THAPS</name>
<dbReference type="PaxDb" id="35128-Thaps4108"/>
<keyword evidence="1" id="KW-1133">Transmembrane helix</keyword>
<keyword evidence="1" id="KW-0472">Membrane</keyword>
<reference evidence="2 3" key="2">
    <citation type="journal article" date="2008" name="Nature">
        <title>The Phaeodactylum genome reveals the evolutionary history of diatom genomes.</title>
        <authorList>
            <person name="Bowler C."/>
            <person name="Allen A.E."/>
            <person name="Badger J.H."/>
            <person name="Grimwood J."/>
            <person name="Jabbari K."/>
            <person name="Kuo A."/>
            <person name="Maheswari U."/>
            <person name="Martens C."/>
            <person name="Maumus F."/>
            <person name="Otillar R.P."/>
            <person name="Rayko E."/>
            <person name="Salamov A."/>
            <person name="Vandepoele K."/>
            <person name="Beszteri B."/>
            <person name="Gruber A."/>
            <person name="Heijde M."/>
            <person name="Katinka M."/>
            <person name="Mock T."/>
            <person name="Valentin K."/>
            <person name="Verret F."/>
            <person name="Berges J.A."/>
            <person name="Brownlee C."/>
            <person name="Cadoret J.P."/>
            <person name="Chiovitti A."/>
            <person name="Choi C.J."/>
            <person name="Coesel S."/>
            <person name="De Martino A."/>
            <person name="Detter J.C."/>
            <person name="Durkin C."/>
            <person name="Falciatore A."/>
            <person name="Fournet J."/>
            <person name="Haruta M."/>
            <person name="Huysman M.J."/>
            <person name="Jenkins B.D."/>
            <person name="Jiroutova K."/>
            <person name="Jorgensen R.E."/>
            <person name="Joubert Y."/>
            <person name="Kaplan A."/>
            <person name="Kroger N."/>
            <person name="Kroth P.G."/>
            <person name="La Roche J."/>
            <person name="Lindquist E."/>
            <person name="Lommer M."/>
            <person name="Martin-Jezequel V."/>
            <person name="Lopez P.J."/>
            <person name="Lucas S."/>
            <person name="Mangogna M."/>
            <person name="McGinnis K."/>
            <person name="Medlin L.K."/>
            <person name="Montsant A."/>
            <person name="Oudot-Le Secq M.P."/>
            <person name="Napoli C."/>
            <person name="Obornik M."/>
            <person name="Parker M.S."/>
            <person name="Petit J.L."/>
            <person name="Porcel B.M."/>
            <person name="Poulsen N."/>
            <person name="Robison M."/>
            <person name="Rychlewski L."/>
            <person name="Rynearson T.A."/>
            <person name="Schmutz J."/>
            <person name="Shapiro H."/>
            <person name="Siaut M."/>
            <person name="Stanley M."/>
            <person name="Sussman M.R."/>
            <person name="Taylor A.R."/>
            <person name="Vardi A."/>
            <person name="von Dassow P."/>
            <person name="Vyverman W."/>
            <person name="Willis A."/>
            <person name="Wyrwicz L.S."/>
            <person name="Rokhsar D.S."/>
            <person name="Weissenbach J."/>
            <person name="Armbrust E.V."/>
            <person name="Green B.R."/>
            <person name="Van de Peer Y."/>
            <person name="Grigoriev I.V."/>
        </authorList>
    </citation>
    <scope>NUCLEOTIDE SEQUENCE [LARGE SCALE GENOMIC DNA]</scope>
    <source>
        <strain evidence="2 3">CCMP1335</strain>
    </source>
</reference>
<dbReference type="GeneID" id="7446738"/>
<accession>B8C0Y4</accession>
<reference evidence="2 3" key="1">
    <citation type="journal article" date="2004" name="Science">
        <title>The genome of the diatom Thalassiosira pseudonana: ecology, evolution, and metabolism.</title>
        <authorList>
            <person name="Armbrust E.V."/>
            <person name="Berges J.A."/>
            <person name="Bowler C."/>
            <person name="Green B.R."/>
            <person name="Martinez D."/>
            <person name="Putnam N.H."/>
            <person name="Zhou S."/>
            <person name="Allen A.E."/>
            <person name="Apt K.E."/>
            <person name="Bechner M."/>
            <person name="Brzezinski M.A."/>
            <person name="Chaal B.K."/>
            <person name="Chiovitti A."/>
            <person name="Davis A.K."/>
            <person name="Demarest M.S."/>
            <person name="Detter J.C."/>
            <person name="Glavina T."/>
            <person name="Goodstein D."/>
            <person name="Hadi M.Z."/>
            <person name="Hellsten U."/>
            <person name="Hildebrand M."/>
            <person name="Jenkins B.D."/>
            <person name="Jurka J."/>
            <person name="Kapitonov V.V."/>
            <person name="Kroger N."/>
            <person name="Lau W.W."/>
            <person name="Lane T.W."/>
            <person name="Larimer F.W."/>
            <person name="Lippmeier J.C."/>
            <person name="Lucas S."/>
            <person name="Medina M."/>
            <person name="Montsant A."/>
            <person name="Obornik M."/>
            <person name="Parker M.S."/>
            <person name="Palenik B."/>
            <person name="Pazour G.J."/>
            <person name="Richardson P.M."/>
            <person name="Rynearson T.A."/>
            <person name="Saito M.A."/>
            <person name="Schwartz D.C."/>
            <person name="Thamatrakoln K."/>
            <person name="Valentin K."/>
            <person name="Vardi A."/>
            <person name="Wilkerson F.P."/>
            <person name="Rokhsar D.S."/>
        </authorList>
    </citation>
    <scope>NUCLEOTIDE SEQUENCE [LARGE SCALE GENOMIC DNA]</scope>
    <source>
        <strain evidence="2 3">CCMP1335</strain>
    </source>
</reference>
<dbReference type="InParanoid" id="B8C0Y4"/>
<evidence type="ECO:0000313" key="2">
    <source>
        <dbReference type="EMBL" id="EED92687.1"/>
    </source>
</evidence>
<dbReference type="HOGENOM" id="CLU_356638_0_0_1"/>
<feature type="transmembrane region" description="Helical" evidence="1">
    <location>
        <begin position="39"/>
        <end position="62"/>
    </location>
</feature>
<keyword evidence="1" id="KW-0812">Transmembrane</keyword>
<organism evidence="2 3">
    <name type="scientific">Thalassiosira pseudonana</name>
    <name type="common">Marine diatom</name>
    <name type="synonym">Cyclotella nana</name>
    <dbReference type="NCBI Taxonomy" id="35128"/>
    <lineage>
        <taxon>Eukaryota</taxon>
        <taxon>Sar</taxon>
        <taxon>Stramenopiles</taxon>
        <taxon>Ochrophyta</taxon>
        <taxon>Bacillariophyta</taxon>
        <taxon>Coscinodiscophyceae</taxon>
        <taxon>Thalassiosirophycidae</taxon>
        <taxon>Thalassiosirales</taxon>
        <taxon>Thalassiosiraceae</taxon>
        <taxon>Thalassiosira</taxon>
    </lineage>
</organism>
<gene>
    <name evidence="2" type="ORF">THAPSDRAFT_4108</name>
</gene>